<dbReference type="InterPro" id="IPR000187">
    <property type="entry name" value="CRF"/>
</dbReference>
<reference evidence="6 7" key="1">
    <citation type="submission" date="2024-08" db="EMBL/GenBank/DDBJ databases">
        <authorList>
            <person name="Cucini C."/>
            <person name="Frati F."/>
        </authorList>
    </citation>
    <scope>NUCLEOTIDE SEQUENCE [LARGE SCALE GENOMIC DNA]</scope>
</reference>
<evidence type="ECO:0000256" key="2">
    <source>
        <dbReference type="ARBA" id="ARBA00022525"/>
    </source>
</evidence>
<protein>
    <recommendedName>
        <fullName evidence="5">Corticotropin-releasing factor domain-containing protein</fullName>
    </recommendedName>
</protein>
<evidence type="ECO:0000313" key="7">
    <source>
        <dbReference type="Proteomes" id="UP001642540"/>
    </source>
</evidence>
<feature type="domain" description="Corticotropin-releasing factor" evidence="5">
    <location>
        <begin position="119"/>
        <end position="163"/>
    </location>
</feature>
<comment type="caution">
    <text evidence="6">The sequence shown here is derived from an EMBL/GenBank/DDBJ whole genome shotgun (WGS) entry which is preliminary data.</text>
</comment>
<dbReference type="Proteomes" id="UP001642540">
    <property type="component" value="Unassembled WGS sequence"/>
</dbReference>
<keyword evidence="7" id="KW-1185">Reference proteome</keyword>
<keyword evidence="4" id="KW-0472">Membrane</keyword>
<evidence type="ECO:0000259" key="5">
    <source>
        <dbReference type="SMART" id="SM00039"/>
    </source>
</evidence>
<comment type="subcellular location">
    <subcellularLocation>
        <location evidence="1">Secreted</location>
    </subcellularLocation>
</comment>
<evidence type="ECO:0000256" key="4">
    <source>
        <dbReference type="SAM" id="Phobius"/>
    </source>
</evidence>
<keyword evidence="2" id="KW-0964">Secreted</keyword>
<accession>A0ABP1R3Z9</accession>
<name>A0ABP1R3Z9_9HEXA</name>
<evidence type="ECO:0000256" key="1">
    <source>
        <dbReference type="ARBA" id="ARBA00004613"/>
    </source>
</evidence>
<keyword evidence="4" id="KW-0812">Transmembrane</keyword>
<keyword evidence="4" id="KW-1133">Transmembrane helix</keyword>
<organism evidence="6 7">
    <name type="scientific">Orchesella dallaii</name>
    <dbReference type="NCBI Taxonomy" id="48710"/>
    <lineage>
        <taxon>Eukaryota</taxon>
        <taxon>Metazoa</taxon>
        <taxon>Ecdysozoa</taxon>
        <taxon>Arthropoda</taxon>
        <taxon>Hexapoda</taxon>
        <taxon>Collembola</taxon>
        <taxon>Entomobryomorpha</taxon>
        <taxon>Entomobryoidea</taxon>
        <taxon>Orchesellidae</taxon>
        <taxon>Orchesellinae</taxon>
        <taxon>Orchesella</taxon>
    </lineage>
</organism>
<dbReference type="SMART" id="SM00039">
    <property type="entry name" value="CRF"/>
    <property type="match status" value="1"/>
</dbReference>
<evidence type="ECO:0000256" key="3">
    <source>
        <dbReference type="ARBA" id="ARBA00022702"/>
    </source>
</evidence>
<dbReference type="Pfam" id="PF00473">
    <property type="entry name" value="CRF"/>
    <property type="match status" value="1"/>
</dbReference>
<feature type="transmembrane region" description="Helical" evidence="4">
    <location>
        <begin position="36"/>
        <end position="55"/>
    </location>
</feature>
<sequence>MQSNLETFGVIHHHCCTQSKILGTYTEAHWTSSLKIMLLVFFFNVTSYGGINNLWKHRSMLRNWKGLSIAVTICLLISMTDARPAGSKSLRDHSRHFFVPSTTANYIIQNSMNTDSSSSSDTLSIFSPLDILRQNMLLEIQRRRIRHAQHRQVQSNKEFLDRIGR</sequence>
<gene>
    <name evidence="6" type="ORF">ODALV1_LOCUS16262</name>
</gene>
<evidence type="ECO:0000313" key="6">
    <source>
        <dbReference type="EMBL" id="CAL8113986.1"/>
    </source>
</evidence>
<dbReference type="EMBL" id="CAXLJM020000049">
    <property type="protein sequence ID" value="CAL8113986.1"/>
    <property type="molecule type" value="Genomic_DNA"/>
</dbReference>
<keyword evidence="3" id="KW-0372">Hormone</keyword>
<proteinExistence type="predicted"/>